<dbReference type="Pfam" id="PF13561">
    <property type="entry name" value="adh_short_C2"/>
    <property type="match status" value="1"/>
</dbReference>
<dbReference type="PRINTS" id="PR00081">
    <property type="entry name" value="GDHRDH"/>
</dbReference>
<gene>
    <name evidence="3" type="ORF">LDAN0321_LOCUS19864</name>
</gene>
<accession>A0A7S2PNU7</accession>
<evidence type="ECO:0000256" key="1">
    <source>
        <dbReference type="ARBA" id="ARBA00023002"/>
    </source>
</evidence>
<feature type="chain" id="PRO_5030844610" description="Tropinone reductase" evidence="2">
    <location>
        <begin position="23"/>
        <end position="302"/>
    </location>
</feature>
<dbReference type="PANTHER" id="PTHR42898">
    <property type="entry name" value="TROPINONE REDUCTASE"/>
    <property type="match status" value="1"/>
</dbReference>
<dbReference type="PROSITE" id="PS00061">
    <property type="entry name" value="ADH_SHORT"/>
    <property type="match status" value="1"/>
</dbReference>
<proteinExistence type="predicted"/>
<name>A0A7S2PNU7_9STRA</name>
<keyword evidence="2" id="KW-0732">Signal</keyword>
<dbReference type="PRINTS" id="PR00080">
    <property type="entry name" value="SDRFAMILY"/>
</dbReference>
<dbReference type="AlphaFoldDB" id="A0A7S2PNU7"/>
<evidence type="ECO:0000256" key="2">
    <source>
        <dbReference type="SAM" id="SignalP"/>
    </source>
</evidence>
<sequence>MKFLSVVTVLASILSNLTIASANMPTAAAPAFVDKWKLKHNSTAIVTGGTKGIGNAIVSELASLGCHVLTCSRSETDLEECLSEWRGKHGLEQIYGIVADVSTEEGREALIEKAKELFDNRLDILINNVGTNVRKPTAEYSLEDLEFVLRTNFISCFEMSKLAHPLLKSKSDDMECSPTSIVNIGSVAGVTCMKSGTPYAATKAAMNQLTGNLACEWAKDAIRVNCVTPWYIGTPLAMQVLKNEEYKKTVLDRTPAARIGKPEEVAALVAFLCLPAADYITGQVISVDGGFTRQGFYDPFYS</sequence>
<dbReference type="InterPro" id="IPR036291">
    <property type="entry name" value="NAD(P)-bd_dom_sf"/>
</dbReference>
<evidence type="ECO:0000313" key="3">
    <source>
        <dbReference type="EMBL" id="CAD9610723.1"/>
    </source>
</evidence>
<reference evidence="3" key="1">
    <citation type="submission" date="2021-01" db="EMBL/GenBank/DDBJ databases">
        <authorList>
            <person name="Corre E."/>
            <person name="Pelletier E."/>
            <person name="Niang G."/>
            <person name="Scheremetjew M."/>
            <person name="Finn R."/>
            <person name="Kale V."/>
            <person name="Holt S."/>
            <person name="Cochrane G."/>
            <person name="Meng A."/>
            <person name="Brown T."/>
            <person name="Cohen L."/>
        </authorList>
    </citation>
    <scope>NUCLEOTIDE SEQUENCE</scope>
    <source>
        <strain evidence="3">B650</strain>
    </source>
</reference>
<feature type="signal peptide" evidence="2">
    <location>
        <begin position="1"/>
        <end position="22"/>
    </location>
</feature>
<dbReference type="SUPFAM" id="SSF51735">
    <property type="entry name" value="NAD(P)-binding Rossmann-fold domains"/>
    <property type="match status" value="1"/>
</dbReference>
<dbReference type="InterPro" id="IPR045000">
    <property type="entry name" value="TR"/>
</dbReference>
<dbReference type="GO" id="GO:0016491">
    <property type="term" value="F:oxidoreductase activity"/>
    <property type="evidence" value="ECO:0007669"/>
    <property type="project" value="UniProtKB-KW"/>
</dbReference>
<evidence type="ECO:0008006" key="4">
    <source>
        <dbReference type="Google" id="ProtNLM"/>
    </source>
</evidence>
<dbReference type="EMBL" id="HBGY01031824">
    <property type="protein sequence ID" value="CAD9610723.1"/>
    <property type="molecule type" value="Transcribed_RNA"/>
</dbReference>
<dbReference type="InterPro" id="IPR002347">
    <property type="entry name" value="SDR_fam"/>
</dbReference>
<keyword evidence="1" id="KW-0560">Oxidoreductase</keyword>
<dbReference type="InterPro" id="IPR020904">
    <property type="entry name" value="Sc_DH/Rdtase_CS"/>
</dbReference>
<dbReference type="FunFam" id="3.40.50.720:FF:000084">
    <property type="entry name" value="Short-chain dehydrogenase reductase"/>
    <property type="match status" value="1"/>
</dbReference>
<protein>
    <recommendedName>
        <fullName evidence="4">Tropinone reductase</fullName>
    </recommendedName>
</protein>
<dbReference type="Gene3D" id="3.40.50.720">
    <property type="entry name" value="NAD(P)-binding Rossmann-like Domain"/>
    <property type="match status" value="1"/>
</dbReference>
<organism evidence="3">
    <name type="scientific">Leptocylindrus danicus</name>
    <dbReference type="NCBI Taxonomy" id="163516"/>
    <lineage>
        <taxon>Eukaryota</taxon>
        <taxon>Sar</taxon>
        <taxon>Stramenopiles</taxon>
        <taxon>Ochrophyta</taxon>
        <taxon>Bacillariophyta</taxon>
        <taxon>Coscinodiscophyceae</taxon>
        <taxon>Chaetocerotophycidae</taxon>
        <taxon>Leptocylindrales</taxon>
        <taxon>Leptocylindraceae</taxon>
        <taxon>Leptocylindrus</taxon>
    </lineage>
</organism>
<dbReference type="PANTHER" id="PTHR42898:SF6">
    <property type="entry name" value="NADP-DEPENDENT MANNITOL DEHYDROGENASE"/>
    <property type="match status" value="1"/>
</dbReference>